<reference evidence="2" key="1">
    <citation type="submission" date="2018-03" db="EMBL/GenBank/DDBJ databases">
        <authorList>
            <person name="Guldener U."/>
        </authorList>
    </citation>
    <scope>NUCLEOTIDE SEQUENCE</scope>
</reference>
<dbReference type="Proteomes" id="UP001187682">
    <property type="component" value="Unassembled WGS sequence"/>
</dbReference>
<feature type="signal peptide" evidence="1">
    <location>
        <begin position="1"/>
        <end position="19"/>
    </location>
</feature>
<name>A0AAE8SSH7_9PEZI</name>
<keyword evidence="3" id="KW-1185">Reference proteome</keyword>
<protein>
    <submittedName>
        <fullName evidence="2">Uncharacterized protein</fullName>
    </submittedName>
</protein>
<proteinExistence type="predicted"/>
<gene>
    <name evidence="2" type="ORF">DNG_02246</name>
</gene>
<dbReference type="AlphaFoldDB" id="A0AAE8SSH7"/>
<evidence type="ECO:0000256" key="1">
    <source>
        <dbReference type="SAM" id="SignalP"/>
    </source>
</evidence>
<accession>A0AAE8SSH7</accession>
<sequence length="237" mass="24005">MNPKVGITLPALSLGLSSAAEINEPSTGGTGVSTHSIHGQNTTTTMRVPIGRPFWIPLPVSANSTRTMTEAPSMTLAPFKHGDEDGCGMYASLNAGNVSSPTEGVVSSVPKTTLTGNATTSANATASSNPDASSTSTFVKFGYENVTTATASGTGMHAATGSPIWTTSTTSRCASGNRMSILPVDDPNATPTPGCEAGERGHDGYDGDMEEAGAGNSAPVYVYGVALFVLGAVLGWI</sequence>
<evidence type="ECO:0000313" key="2">
    <source>
        <dbReference type="EMBL" id="SPN99209.1"/>
    </source>
</evidence>
<comment type="caution">
    <text evidence="2">The sequence shown here is derived from an EMBL/GenBank/DDBJ whole genome shotgun (WGS) entry which is preliminary data.</text>
</comment>
<organism evidence="2 3">
    <name type="scientific">Cephalotrichum gorgonifer</name>
    <dbReference type="NCBI Taxonomy" id="2041049"/>
    <lineage>
        <taxon>Eukaryota</taxon>
        <taxon>Fungi</taxon>
        <taxon>Dikarya</taxon>
        <taxon>Ascomycota</taxon>
        <taxon>Pezizomycotina</taxon>
        <taxon>Sordariomycetes</taxon>
        <taxon>Hypocreomycetidae</taxon>
        <taxon>Microascales</taxon>
        <taxon>Microascaceae</taxon>
        <taxon>Cephalotrichum</taxon>
    </lineage>
</organism>
<dbReference type="EMBL" id="ONZQ02000002">
    <property type="protein sequence ID" value="SPN99209.1"/>
    <property type="molecule type" value="Genomic_DNA"/>
</dbReference>
<keyword evidence="1" id="KW-0732">Signal</keyword>
<feature type="chain" id="PRO_5042027414" evidence="1">
    <location>
        <begin position="20"/>
        <end position="237"/>
    </location>
</feature>
<evidence type="ECO:0000313" key="3">
    <source>
        <dbReference type="Proteomes" id="UP001187682"/>
    </source>
</evidence>